<name>H2IRS1_RAHAC</name>
<dbReference type="KEGG" id="raq:Rahaq2_2736"/>
<protein>
    <recommendedName>
        <fullName evidence="1">DUF7661 domain-containing protein</fullName>
    </recommendedName>
</protein>
<gene>
    <name evidence="2" type="ordered locus">Rahaq2_2736</name>
</gene>
<proteinExistence type="predicted"/>
<dbReference type="Pfam" id="PF24697">
    <property type="entry name" value="DUF7661"/>
    <property type="match status" value="1"/>
</dbReference>
<keyword evidence="3" id="KW-1185">Reference proteome</keyword>
<dbReference type="HOGENOM" id="CLU_3428309_0_0_6"/>
<reference evidence="3" key="2">
    <citation type="submission" date="2012-01" db="EMBL/GenBank/DDBJ databases">
        <title>Complete sequence of chromosome of Rahnella aquatilis CIP 78.65.</title>
        <authorList>
            <person name="Lucas S."/>
            <person name="Han J."/>
            <person name="Lapidus A."/>
            <person name="Cheng J.-F."/>
            <person name="Goodwin L."/>
            <person name="Pitluck S."/>
            <person name="Peters L."/>
            <person name="Ovchinnikova G."/>
            <person name="Held B."/>
            <person name="Detter J.C."/>
            <person name="Han C."/>
            <person name="Tapia R."/>
            <person name="Land M."/>
            <person name="Hauser L."/>
            <person name="Kyrpides N."/>
            <person name="Ivanova N."/>
            <person name="Pagani I."/>
            <person name="Sobecky P."/>
            <person name="Martinez R."/>
            <person name="Woyke T."/>
        </authorList>
    </citation>
    <scope>NUCLEOTIDE SEQUENCE [LARGE SCALE GENOMIC DNA]</scope>
    <source>
        <strain evidence="3">ATCC 33071 / DSM 4594 / JCM 1683 / NBRC 105701 / NCIMB 13365 / CIP 78.65</strain>
    </source>
</reference>
<dbReference type="Proteomes" id="UP000009010">
    <property type="component" value="Chromosome"/>
</dbReference>
<organism evidence="2 3">
    <name type="scientific">Rahnella aquatilis (strain ATCC 33071 / DSM 4594 / JCM 1683 / NBRC 105701 / NCIMB 13365 / CIP 78.65)</name>
    <dbReference type="NCBI Taxonomy" id="745277"/>
    <lineage>
        <taxon>Bacteria</taxon>
        <taxon>Pseudomonadati</taxon>
        <taxon>Pseudomonadota</taxon>
        <taxon>Gammaproteobacteria</taxon>
        <taxon>Enterobacterales</taxon>
        <taxon>Yersiniaceae</taxon>
        <taxon>Rahnella</taxon>
    </lineage>
</organism>
<evidence type="ECO:0000313" key="2">
    <source>
        <dbReference type="EMBL" id="AEX52572.1"/>
    </source>
</evidence>
<sequence>MLIYNVLGRHIGIKREDDRYLIFRADLTERKLSRLYNITIPDSMAEDDIIGWLGDIFHEAATERHPDVIRVE</sequence>
<feature type="domain" description="DUF7661" evidence="1">
    <location>
        <begin position="1"/>
        <end position="72"/>
    </location>
</feature>
<dbReference type="STRING" id="745277.Rahaq2_2736"/>
<dbReference type="EMBL" id="CP003244">
    <property type="protein sequence ID" value="AEX52572.1"/>
    <property type="molecule type" value="Genomic_DNA"/>
</dbReference>
<reference evidence="2 3" key="1">
    <citation type="journal article" date="2012" name="J. Bacteriol.">
        <title>Complete Genome Sequence of Rahnella aquatilis CIP 78.65.</title>
        <authorList>
            <person name="Martinez R.J."/>
            <person name="Bruce D."/>
            <person name="Detter C."/>
            <person name="Goodwin L.A."/>
            <person name="Han J."/>
            <person name="Han C.S."/>
            <person name="Held B."/>
            <person name="Land M.L."/>
            <person name="Mikhailova N."/>
            <person name="Nolan M."/>
            <person name="Pennacchio L."/>
            <person name="Pitluck S."/>
            <person name="Tapia R."/>
            <person name="Woyke T."/>
            <person name="Sobecky P.A."/>
        </authorList>
    </citation>
    <scope>NUCLEOTIDE SEQUENCE [LARGE SCALE GENOMIC DNA]</scope>
    <source>
        <strain evidence="3">ATCC 33071 / DSM 4594 / JCM 1683 / NBRC 105701 / NCIMB 13365 / CIP 78.65</strain>
    </source>
</reference>
<dbReference type="AlphaFoldDB" id="H2IRS1"/>
<dbReference type="InterPro" id="IPR056078">
    <property type="entry name" value="DUF7661"/>
</dbReference>
<evidence type="ECO:0000313" key="3">
    <source>
        <dbReference type="Proteomes" id="UP000009010"/>
    </source>
</evidence>
<evidence type="ECO:0000259" key="1">
    <source>
        <dbReference type="Pfam" id="PF24697"/>
    </source>
</evidence>
<accession>H2IRS1</accession>